<dbReference type="PANTHER" id="PTHR47204:SF1">
    <property type="entry name" value="RIBONUCLEASE H2 SUBUNIT C"/>
    <property type="match status" value="1"/>
</dbReference>
<evidence type="ECO:0000313" key="1">
    <source>
        <dbReference type="EMBL" id="OAP65779.1"/>
    </source>
</evidence>
<dbReference type="PANTHER" id="PTHR47204">
    <property type="entry name" value="OS02G0168900 PROTEIN"/>
    <property type="match status" value="1"/>
</dbReference>
<dbReference type="CDD" id="cd09271">
    <property type="entry name" value="RNase_H2-C"/>
    <property type="match status" value="1"/>
</dbReference>
<dbReference type="EMBL" id="LVYI01000001">
    <property type="protein sequence ID" value="OAP65779.1"/>
    <property type="molecule type" value="Genomic_DNA"/>
</dbReference>
<reference evidence="1 2" key="1">
    <citation type="submission" date="2016-04" db="EMBL/GenBank/DDBJ databases">
        <title>Draft genome of Fonsecaea erecta CBS 125763.</title>
        <authorList>
            <person name="Weiss V.A."/>
            <person name="Vicente V.A."/>
            <person name="Raittz R.T."/>
            <person name="Moreno L.F."/>
            <person name="De Souza E.M."/>
            <person name="Pedrosa F.O."/>
            <person name="Steffens M.B."/>
            <person name="Faoro H."/>
            <person name="Tadra-Sfeir M.Z."/>
            <person name="Najafzadeh M.J."/>
            <person name="Felipe M.S."/>
            <person name="Teixeira M."/>
            <person name="Sun J."/>
            <person name="Xi L."/>
            <person name="Gomes R."/>
            <person name="De Azevedo C.M."/>
            <person name="Salgado C.G."/>
            <person name="Da Silva M.B."/>
            <person name="Nascimento M.F."/>
            <person name="Queiroz-Telles F."/>
            <person name="Attili D.S."/>
            <person name="Gorbushina A."/>
        </authorList>
    </citation>
    <scope>NUCLEOTIDE SEQUENCE [LARGE SCALE GENOMIC DNA]</scope>
    <source>
        <strain evidence="1 2">CBS 125763</strain>
    </source>
</reference>
<dbReference type="AlphaFoldDB" id="A0A179A164"/>
<name>A0A179A164_9EURO</name>
<gene>
    <name evidence="1" type="ORF">AYL99_01751</name>
</gene>
<keyword evidence="2" id="KW-1185">Reference proteome</keyword>
<dbReference type="InterPro" id="IPR013924">
    <property type="entry name" value="RNase_H2_suC"/>
</dbReference>
<dbReference type="GO" id="GO:0032299">
    <property type="term" value="C:ribonuclease H2 complex"/>
    <property type="evidence" value="ECO:0007669"/>
    <property type="project" value="InterPro"/>
</dbReference>
<dbReference type="OrthoDB" id="6222486at2759"/>
<dbReference type="RefSeq" id="XP_018699146.1">
    <property type="nucleotide sequence ID" value="XM_018833267.1"/>
</dbReference>
<protein>
    <submittedName>
        <fullName evidence="1">Uncharacterized protein</fullName>
    </submittedName>
</protein>
<dbReference type="GO" id="GO:0006401">
    <property type="term" value="P:RNA catabolic process"/>
    <property type="evidence" value="ECO:0007669"/>
    <property type="project" value="InterPro"/>
</dbReference>
<proteinExistence type="predicted"/>
<sequence length="209" mass="23334">MLALQRSGNLQDKCVVNILPCRIHHNGPTKVTKRYWSPLVEKGASLSLGLPLAKTLIFGLLDGTVTSYFRGRRLRGKPVKVPAGYRGKDVHSIFFKEADVDMLAGVVVKTTDRFLPQPCRTQTGPTYTVLDEDIEIADEEDEDEPPEPVKTLEELSTFEEVIVWGHDAVPTTENAFVKGIEEWIAFAEAIHGTPTKLTQSEKEKDDRDT</sequence>
<dbReference type="Gene3D" id="2.40.128.680">
    <property type="match status" value="1"/>
</dbReference>
<organism evidence="1 2">
    <name type="scientific">Fonsecaea erecta</name>
    <dbReference type="NCBI Taxonomy" id="1367422"/>
    <lineage>
        <taxon>Eukaryota</taxon>
        <taxon>Fungi</taxon>
        <taxon>Dikarya</taxon>
        <taxon>Ascomycota</taxon>
        <taxon>Pezizomycotina</taxon>
        <taxon>Eurotiomycetes</taxon>
        <taxon>Chaetothyriomycetidae</taxon>
        <taxon>Chaetothyriales</taxon>
        <taxon>Herpotrichiellaceae</taxon>
        <taxon>Fonsecaea</taxon>
    </lineage>
</organism>
<accession>A0A179A164</accession>
<dbReference type="Proteomes" id="UP000078343">
    <property type="component" value="Unassembled WGS sequence"/>
</dbReference>
<evidence type="ECO:0000313" key="2">
    <source>
        <dbReference type="Proteomes" id="UP000078343"/>
    </source>
</evidence>
<comment type="caution">
    <text evidence="1">The sequence shown here is derived from an EMBL/GenBank/DDBJ whole genome shotgun (WGS) entry which is preliminary data.</text>
</comment>
<dbReference type="STRING" id="1367422.A0A179A164"/>
<dbReference type="GeneID" id="30005921"/>
<dbReference type="Pfam" id="PF08615">
    <property type="entry name" value="RNase_H2_suC"/>
    <property type="match status" value="1"/>
</dbReference>